<evidence type="ECO:0000259" key="2">
    <source>
        <dbReference type="SMART" id="SM00899"/>
    </source>
</evidence>
<dbReference type="InterPro" id="IPR008988">
    <property type="entry name" value="Transcriptional_repressor_C"/>
</dbReference>
<dbReference type="KEGG" id="eaj:Q3M24_08505"/>
<evidence type="ECO:0000256" key="1">
    <source>
        <dbReference type="ARBA" id="ARBA00023004"/>
    </source>
</evidence>
<dbReference type="SMART" id="SM00899">
    <property type="entry name" value="FeoA"/>
    <property type="match status" value="1"/>
</dbReference>
<dbReference type="InterPro" id="IPR007167">
    <property type="entry name" value="Fe-transptr_FeoA-like"/>
</dbReference>
<protein>
    <submittedName>
        <fullName evidence="3">FeoA domain-containing protein</fullName>
    </submittedName>
</protein>
<sequence>MNLRKMQTGQSGIISSVKIGGSLGLRIREMGLVPGTKITVTGRAPLYDPVKLRIFGQTLTLRNSEADYIDVETEGKRDSGEGEADG</sequence>
<dbReference type="InterPro" id="IPR038157">
    <property type="entry name" value="FeoA_core_dom"/>
</dbReference>
<proteinExistence type="predicted"/>
<reference evidence="3" key="1">
    <citation type="journal article" date="2024" name="Syst. Appl. Microbiol.">
        <title>First single-strain enrichments of Electrothrix cable bacteria, description of E. aestuarii sp. nov. and E. rattekaaiensis sp. nov., and proposal of a cable bacteria taxonomy following the rules of the SeqCode.</title>
        <authorList>
            <person name="Plum-Jensen L.E."/>
            <person name="Schramm A."/>
            <person name="Marshall I.P.G."/>
        </authorList>
    </citation>
    <scope>NUCLEOTIDE SEQUENCE</scope>
    <source>
        <strain evidence="3">Rat1</strain>
    </source>
</reference>
<dbReference type="SUPFAM" id="SSF50037">
    <property type="entry name" value="C-terminal domain of transcriptional repressors"/>
    <property type="match status" value="1"/>
</dbReference>
<feature type="domain" description="Ferrous iron transporter FeoA-like" evidence="2">
    <location>
        <begin position="1"/>
        <end position="73"/>
    </location>
</feature>
<dbReference type="Pfam" id="PF04023">
    <property type="entry name" value="FeoA"/>
    <property type="match status" value="1"/>
</dbReference>
<dbReference type="PANTHER" id="PTHR42954">
    <property type="entry name" value="FE(2+) TRANSPORT PROTEIN A"/>
    <property type="match status" value="1"/>
</dbReference>
<name>A0AAU8LYX6_9BACT</name>
<gene>
    <name evidence="3" type="ORF">Q3M24_08505</name>
</gene>
<dbReference type="PANTHER" id="PTHR42954:SF2">
    <property type="entry name" value="FE(2+) TRANSPORT PROTEIN A"/>
    <property type="match status" value="1"/>
</dbReference>
<accession>A0AAU8LYX6</accession>
<dbReference type="InterPro" id="IPR052713">
    <property type="entry name" value="FeoA"/>
</dbReference>
<organism evidence="3">
    <name type="scientific">Candidatus Electrothrix aestuarii</name>
    <dbReference type="NCBI Taxonomy" id="3062594"/>
    <lineage>
        <taxon>Bacteria</taxon>
        <taxon>Pseudomonadati</taxon>
        <taxon>Thermodesulfobacteriota</taxon>
        <taxon>Desulfobulbia</taxon>
        <taxon>Desulfobulbales</taxon>
        <taxon>Desulfobulbaceae</taxon>
        <taxon>Candidatus Electrothrix</taxon>
    </lineage>
</organism>
<dbReference type="AlphaFoldDB" id="A0AAU8LYX6"/>
<evidence type="ECO:0000313" key="3">
    <source>
        <dbReference type="EMBL" id="XCN74770.1"/>
    </source>
</evidence>
<keyword evidence="1" id="KW-0408">Iron</keyword>
<dbReference type="GO" id="GO:0046914">
    <property type="term" value="F:transition metal ion binding"/>
    <property type="evidence" value="ECO:0007669"/>
    <property type="project" value="InterPro"/>
</dbReference>
<reference evidence="3" key="2">
    <citation type="submission" date="2024-06" db="EMBL/GenBank/DDBJ databases">
        <authorList>
            <person name="Plum-Jensen L.E."/>
            <person name="Schramm A."/>
            <person name="Marshall I.P.G."/>
        </authorList>
    </citation>
    <scope>NUCLEOTIDE SEQUENCE</scope>
    <source>
        <strain evidence="3">Rat1</strain>
    </source>
</reference>
<dbReference type="Gene3D" id="2.30.30.90">
    <property type="match status" value="1"/>
</dbReference>
<dbReference type="EMBL" id="CP159373">
    <property type="protein sequence ID" value="XCN74770.1"/>
    <property type="molecule type" value="Genomic_DNA"/>
</dbReference>